<dbReference type="Gene3D" id="1.20.1600.10">
    <property type="entry name" value="Outer membrane efflux proteins (OEP)"/>
    <property type="match status" value="1"/>
</dbReference>
<evidence type="ECO:0000256" key="6">
    <source>
        <dbReference type="ARBA" id="ARBA00023136"/>
    </source>
</evidence>
<evidence type="ECO:0000256" key="4">
    <source>
        <dbReference type="ARBA" id="ARBA00022452"/>
    </source>
</evidence>
<sequence>MKRYILFILLFVNISYGITVEEAIKRAKENLPLYYQGLSDFRSYFYAYRSSVSQFFPSLSYGFSYTRYSDKKPFNYFSRTHSLSLSWSIYNSGYRYFDYRSALHRYRASEYSLDEIILDIVFQVKYAYLKSAAAKERLKFRKIQFRAAKADYELAIDKKKLGLVKRSDVLQAKVRFENAKYSLVQAENEYRKSVAELNSLIGLPLKNDTEIDTSILDKYTENNFPDFEKLKEIAFSVRPEIKSLKETVKAYEESSKIYIFQYTPSVNVFYSINNSYSGYFGKDRYSSYGITLDWVIFSGLKRYYDYLSSKEKVRYNRYALKELKRSIELNLFKKNEDLKTAYTKLELARTILEQAEINYKQVLGEYKAGTSDIIALLTAESSLASAHETYVQSILELAITKISIERELGVEDINKVWGSR</sequence>
<evidence type="ECO:0000256" key="3">
    <source>
        <dbReference type="ARBA" id="ARBA00022448"/>
    </source>
</evidence>
<protein>
    <submittedName>
        <fullName evidence="8">Outer membrane efflux protein</fullName>
    </submittedName>
</protein>
<evidence type="ECO:0000256" key="5">
    <source>
        <dbReference type="ARBA" id="ARBA00022692"/>
    </source>
</evidence>
<keyword evidence="3" id="KW-0813">Transport</keyword>
<keyword evidence="9" id="KW-1185">Reference proteome</keyword>
<dbReference type="OrthoDB" id="10526at2"/>
<dbReference type="GO" id="GO:1990281">
    <property type="term" value="C:efflux pump complex"/>
    <property type="evidence" value="ECO:0007669"/>
    <property type="project" value="TreeGrafter"/>
</dbReference>
<dbReference type="GO" id="GO:0015562">
    <property type="term" value="F:efflux transmembrane transporter activity"/>
    <property type="evidence" value="ECO:0007669"/>
    <property type="project" value="InterPro"/>
</dbReference>
<dbReference type="eggNOG" id="COG1538">
    <property type="taxonomic scope" value="Bacteria"/>
</dbReference>
<keyword evidence="6" id="KW-0472">Membrane</keyword>
<evidence type="ECO:0000256" key="1">
    <source>
        <dbReference type="ARBA" id="ARBA00004442"/>
    </source>
</evidence>
<accession>C0QP74</accession>
<organism evidence="8 9">
    <name type="scientific">Persephonella marina (strain DSM 14350 / EX-H1)</name>
    <dbReference type="NCBI Taxonomy" id="123214"/>
    <lineage>
        <taxon>Bacteria</taxon>
        <taxon>Pseudomonadati</taxon>
        <taxon>Aquificota</taxon>
        <taxon>Aquificia</taxon>
        <taxon>Aquificales</taxon>
        <taxon>Hydrogenothermaceae</taxon>
        <taxon>Persephonella</taxon>
    </lineage>
</organism>
<dbReference type="EMBL" id="CP001230">
    <property type="protein sequence ID" value="ACO04917.1"/>
    <property type="molecule type" value="Genomic_DNA"/>
</dbReference>
<dbReference type="RefSeq" id="WP_015899021.1">
    <property type="nucleotide sequence ID" value="NC_012440.1"/>
</dbReference>
<dbReference type="InterPro" id="IPR051906">
    <property type="entry name" value="TolC-like"/>
</dbReference>
<evidence type="ECO:0000256" key="2">
    <source>
        <dbReference type="ARBA" id="ARBA00007613"/>
    </source>
</evidence>
<dbReference type="GO" id="GO:0015288">
    <property type="term" value="F:porin activity"/>
    <property type="evidence" value="ECO:0007669"/>
    <property type="project" value="TreeGrafter"/>
</dbReference>
<dbReference type="STRING" id="123214.PERMA_0682"/>
<dbReference type="PANTHER" id="PTHR30026">
    <property type="entry name" value="OUTER MEMBRANE PROTEIN TOLC"/>
    <property type="match status" value="1"/>
</dbReference>
<evidence type="ECO:0000313" key="8">
    <source>
        <dbReference type="EMBL" id="ACO04917.1"/>
    </source>
</evidence>
<keyword evidence="4" id="KW-1134">Transmembrane beta strand</keyword>
<dbReference type="AlphaFoldDB" id="C0QP74"/>
<dbReference type="PANTHER" id="PTHR30026:SF20">
    <property type="entry name" value="OUTER MEMBRANE PROTEIN TOLC"/>
    <property type="match status" value="1"/>
</dbReference>
<proteinExistence type="inferred from homology"/>
<comment type="similarity">
    <text evidence="2">Belongs to the outer membrane factor (OMF) (TC 1.B.17) family.</text>
</comment>
<dbReference type="GO" id="GO:0009279">
    <property type="term" value="C:cell outer membrane"/>
    <property type="evidence" value="ECO:0007669"/>
    <property type="project" value="UniProtKB-SubCell"/>
</dbReference>
<gene>
    <name evidence="8" type="ordered locus">PERMA_0682</name>
</gene>
<keyword evidence="5" id="KW-0812">Transmembrane</keyword>
<dbReference type="InterPro" id="IPR003423">
    <property type="entry name" value="OMP_efflux"/>
</dbReference>
<name>C0QP74_PERMH</name>
<keyword evidence="7" id="KW-0998">Cell outer membrane</keyword>
<dbReference type="KEGG" id="pmx:PERMA_0682"/>
<evidence type="ECO:0000256" key="7">
    <source>
        <dbReference type="ARBA" id="ARBA00023237"/>
    </source>
</evidence>
<dbReference type="PaxDb" id="123214-PERMA_0682"/>
<comment type="subcellular location">
    <subcellularLocation>
        <location evidence="1">Cell outer membrane</location>
    </subcellularLocation>
</comment>
<dbReference type="Pfam" id="PF02321">
    <property type="entry name" value="OEP"/>
    <property type="match status" value="1"/>
</dbReference>
<dbReference type="HOGENOM" id="CLU_653547_0_0_0"/>
<dbReference type="SUPFAM" id="SSF56954">
    <property type="entry name" value="Outer membrane efflux proteins (OEP)"/>
    <property type="match status" value="1"/>
</dbReference>
<dbReference type="Proteomes" id="UP000001366">
    <property type="component" value="Chromosome"/>
</dbReference>
<evidence type="ECO:0000313" key="9">
    <source>
        <dbReference type="Proteomes" id="UP000001366"/>
    </source>
</evidence>
<reference evidence="8 9" key="1">
    <citation type="journal article" date="2009" name="J. Bacteriol.">
        <title>Complete and draft genome sequences of six members of the Aquificales.</title>
        <authorList>
            <person name="Reysenbach A.L."/>
            <person name="Hamamura N."/>
            <person name="Podar M."/>
            <person name="Griffiths E."/>
            <person name="Ferreira S."/>
            <person name="Hochstein R."/>
            <person name="Heidelberg J."/>
            <person name="Johnson J."/>
            <person name="Mead D."/>
            <person name="Pohorille A."/>
            <person name="Sarmiento M."/>
            <person name="Schweighofer K."/>
            <person name="Seshadri R."/>
            <person name="Voytek M.A."/>
        </authorList>
    </citation>
    <scope>NUCLEOTIDE SEQUENCE [LARGE SCALE GENOMIC DNA]</scope>
    <source>
        <strain evidence="9">DSM 14350 / EX-H1</strain>
    </source>
</reference>